<evidence type="ECO:0000256" key="1">
    <source>
        <dbReference type="SAM" id="Phobius"/>
    </source>
</evidence>
<dbReference type="InParanoid" id="U2DRI9"/>
<dbReference type="EMBL" id="AFNU02000014">
    <property type="protein sequence ID" value="ERJ11192.1"/>
    <property type="molecule type" value="Genomic_DNA"/>
</dbReference>
<keyword evidence="1" id="KW-0812">Transmembrane</keyword>
<dbReference type="PANTHER" id="PTHR40078">
    <property type="entry name" value="INTEGRAL MEMBRANE PROTEIN-RELATED"/>
    <property type="match status" value="1"/>
</dbReference>
<keyword evidence="3" id="KW-1185">Reference proteome</keyword>
<dbReference type="eggNOG" id="COG2364">
    <property type="taxonomic scope" value="Bacteria"/>
</dbReference>
<sequence>MKDFTLKNIALYLLAINLMAIGISCYLVASIGYGSWDILHANLTYFGLDFGLWVAIVGVITVITATLIHFQWKFFAAIISATILGQLINLWSRLFNAYAYQQEILVLDLGLKIVVFTAAITALGSGISLLVLSKLPPTPPDVLMVSLMKRFHLKYSSAKTITEVIAFSSAIIIGIIAGEAFGGVGVGTIITLFGIGLVVQYSSELWKRLFNIDPIVKE</sequence>
<accession>U2DRI9</accession>
<reference evidence="2 3" key="2">
    <citation type="journal article" date="2013" name="PLoS ONE">
        <title>INDIGO - INtegrated Data Warehouse of MIcrobial GenOmes with Examples from the Red Sea Extremophiles.</title>
        <authorList>
            <person name="Alam I."/>
            <person name="Antunes A."/>
            <person name="Kamau A.A."/>
            <person name="Ba Alawi W."/>
            <person name="Kalkatawi M."/>
            <person name="Stingl U."/>
            <person name="Bajic V.B."/>
        </authorList>
    </citation>
    <scope>NUCLEOTIDE SEQUENCE [LARGE SCALE GENOMIC DNA]</scope>
    <source>
        <strain evidence="2 3">SSD-17B</strain>
    </source>
</reference>
<dbReference type="PANTHER" id="PTHR40078:SF1">
    <property type="entry name" value="INTEGRAL MEMBRANE PROTEIN"/>
    <property type="match status" value="1"/>
</dbReference>
<name>U2DRI9_9MOLU</name>
<dbReference type="PROSITE" id="PS51257">
    <property type="entry name" value="PROKAR_LIPOPROTEIN"/>
    <property type="match status" value="1"/>
</dbReference>
<keyword evidence="1" id="KW-0472">Membrane</keyword>
<dbReference type="InterPro" id="IPR038750">
    <property type="entry name" value="YczE/YyaS-like"/>
</dbReference>
<gene>
    <name evidence="2" type="ORF">HLPCO_002761</name>
</gene>
<evidence type="ECO:0000313" key="3">
    <source>
        <dbReference type="Proteomes" id="UP000005707"/>
    </source>
</evidence>
<dbReference type="RefSeq" id="WP_008824621.1">
    <property type="nucleotide sequence ID" value="NZ_AFNU02000014.1"/>
</dbReference>
<feature type="transmembrane region" description="Helical" evidence="1">
    <location>
        <begin position="153"/>
        <end position="177"/>
    </location>
</feature>
<feature type="transmembrane region" description="Helical" evidence="1">
    <location>
        <begin position="183"/>
        <end position="201"/>
    </location>
</feature>
<feature type="transmembrane region" description="Helical" evidence="1">
    <location>
        <begin position="12"/>
        <end position="33"/>
    </location>
</feature>
<proteinExistence type="predicted"/>
<dbReference type="AlphaFoldDB" id="U2DRI9"/>
<feature type="transmembrane region" description="Helical" evidence="1">
    <location>
        <begin position="74"/>
        <end position="91"/>
    </location>
</feature>
<reference evidence="2 3" key="1">
    <citation type="journal article" date="2011" name="J. Bacteriol.">
        <title>Genome sequence of Haloplasma contractile, an unusual contractile bacterium from a deep-sea anoxic brine lake.</title>
        <authorList>
            <person name="Antunes A."/>
            <person name="Alam I."/>
            <person name="El Dorry H."/>
            <person name="Siam R."/>
            <person name="Robertson A."/>
            <person name="Bajic V.B."/>
            <person name="Stingl U."/>
        </authorList>
    </citation>
    <scope>NUCLEOTIDE SEQUENCE [LARGE SCALE GENOMIC DNA]</scope>
    <source>
        <strain evidence="2 3">SSD-17B</strain>
    </source>
</reference>
<keyword evidence="1" id="KW-1133">Transmembrane helix</keyword>
<dbReference type="OrthoDB" id="1902994at2"/>
<comment type="caution">
    <text evidence="2">The sequence shown here is derived from an EMBL/GenBank/DDBJ whole genome shotgun (WGS) entry which is preliminary data.</text>
</comment>
<dbReference type="STRING" id="1033810.HLPCO_002761"/>
<feature type="transmembrane region" description="Helical" evidence="1">
    <location>
        <begin position="111"/>
        <end position="132"/>
    </location>
</feature>
<protein>
    <submittedName>
        <fullName evidence="2">Permease protein</fullName>
    </submittedName>
</protein>
<feature type="transmembrane region" description="Helical" evidence="1">
    <location>
        <begin position="45"/>
        <end position="67"/>
    </location>
</feature>
<dbReference type="Pfam" id="PF19700">
    <property type="entry name" value="DUF6198"/>
    <property type="match status" value="1"/>
</dbReference>
<evidence type="ECO:0000313" key="2">
    <source>
        <dbReference type="EMBL" id="ERJ11192.1"/>
    </source>
</evidence>
<organism evidence="2 3">
    <name type="scientific">Haloplasma contractile SSD-17B</name>
    <dbReference type="NCBI Taxonomy" id="1033810"/>
    <lineage>
        <taxon>Bacteria</taxon>
        <taxon>Bacillati</taxon>
        <taxon>Mycoplasmatota</taxon>
        <taxon>Mollicutes</taxon>
        <taxon>Haloplasmatales</taxon>
        <taxon>Haloplasmataceae</taxon>
        <taxon>Haloplasma</taxon>
    </lineage>
</organism>
<dbReference type="Proteomes" id="UP000005707">
    <property type="component" value="Unassembled WGS sequence"/>
</dbReference>